<dbReference type="Pfam" id="PF03544">
    <property type="entry name" value="TonB_C"/>
    <property type="match status" value="1"/>
</dbReference>
<evidence type="ECO:0000256" key="6">
    <source>
        <dbReference type="SAM" id="SignalP"/>
    </source>
</evidence>
<dbReference type="Proteomes" id="UP001228044">
    <property type="component" value="Unassembled WGS sequence"/>
</dbReference>
<gene>
    <name evidence="8" type="ORF">QWJ38_20215</name>
</gene>
<evidence type="ECO:0000256" key="5">
    <source>
        <dbReference type="SAM" id="MobiDB-lite"/>
    </source>
</evidence>
<evidence type="ECO:0000259" key="7">
    <source>
        <dbReference type="PROSITE" id="PS52015"/>
    </source>
</evidence>
<evidence type="ECO:0000256" key="2">
    <source>
        <dbReference type="ARBA" id="ARBA00022692"/>
    </source>
</evidence>
<feature type="chain" id="PRO_5045762144" evidence="6">
    <location>
        <begin position="33"/>
        <end position="231"/>
    </location>
</feature>
<feature type="region of interest" description="Disordered" evidence="5">
    <location>
        <begin position="68"/>
        <end position="107"/>
    </location>
</feature>
<dbReference type="EMBL" id="JAUHHC010000005">
    <property type="protein sequence ID" value="MDN3922623.1"/>
    <property type="molecule type" value="Genomic_DNA"/>
</dbReference>
<keyword evidence="3" id="KW-1133">Transmembrane helix</keyword>
<keyword evidence="4" id="KW-0472">Membrane</keyword>
<comment type="caution">
    <text evidence="8">The sequence shown here is derived from an EMBL/GenBank/DDBJ whole genome shotgun (WGS) entry which is preliminary data.</text>
</comment>
<feature type="compositionally biased region" description="Low complexity" evidence="5">
    <location>
        <begin position="71"/>
        <end position="107"/>
    </location>
</feature>
<evidence type="ECO:0000256" key="1">
    <source>
        <dbReference type="ARBA" id="ARBA00004167"/>
    </source>
</evidence>
<evidence type="ECO:0000256" key="4">
    <source>
        <dbReference type="ARBA" id="ARBA00023136"/>
    </source>
</evidence>
<dbReference type="NCBIfam" id="TIGR01352">
    <property type="entry name" value="tonB_Cterm"/>
    <property type="match status" value="1"/>
</dbReference>
<sequence>MPKPNQEPRRPSFYARGLLACAAGLLLLPAAAQTPAAKPLSEMTPAERAQRDADKVFQWILKADRIQPSKPAAAPAAAPVAAAARKAPSNGAASSRPAAPTAPSPEATPVLAEAGAVEPPTQVALAAPSVAAPRPEPAAAPAPAAPEPELPLKLLVKVEPVLPRQLMASLDSATVQVRFSVQPDGSVQQVEALHSSNRRLTPAVLAAVSQWRFEPIPRARDASVELAFGKD</sequence>
<dbReference type="SUPFAM" id="SSF74653">
    <property type="entry name" value="TolA/TonB C-terminal domain"/>
    <property type="match status" value="1"/>
</dbReference>
<evidence type="ECO:0000256" key="3">
    <source>
        <dbReference type="ARBA" id="ARBA00022989"/>
    </source>
</evidence>
<protein>
    <submittedName>
        <fullName evidence="8">TonB family protein</fullName>
    </submittedName>
</protein>
<organism evidence="8 9">
    <name type="scientific">Roseateles violae</name>
    <dbReference type="NCBI Taxonomy" id="3058042"/>
    <lineage>
        <taxon>Bacteria</taxon>
        <taxon>Pseudomonadati</taxon>
        <taxon>Pseudomonadota</taxon>
        <taxon>Betaproteobacteria</taxon>
        <taxon>Burkholderiales</taxon>
        <taxon>Sphaerotilaceae</taxon>
        <taxon>Roseateles</taxon>
    </lineage>
</organism>
<dbReference type="Gene3D" id="3.30.2420.10">
    <property type="entry name" value="TonB"/>
    <property type="match status" value="1"/>
</dbReference>
<reference evidence="8 9" key="1">
    <citation type="submission" date="2023-06" db="EMBL/GenBank/DDBJ databases">
        <title>Pelomonas sp. PFR6 16S ribosomal RNA gene Genome sequencing and assembly.</title>
        <authorList>
            <person name="Woo H."/>
        </authorList>
    </citation>
    <scope>NUCLEOTIDE SEQUENCE [LARGE SCALE GENOMIC DNA]</scope>
    <source>
        <strain evidence="8 9">PFR6</strain>
    </source>
</reference>
<dbReference type="RefSeq" id="WP_290360919.1">
    <property type="nucleotide sequence ID" value="NZ_JAUHHC010000005.1"/>
</dbReference>
<dbReference type="InterPro" id="IPR006260">
    <property type="entry name" value="TonB/TolA_C"/>
</dbReference>
<comment type="subcellular location">
    <subcellularLocation>
        <location evidence="1">Membrane</location>
        <topology evidence="1">Single-pass membrane protein</topology>
    </subcellularLocation>
</comment>
<dbReference type="PROSITE" id="PS52015">
    <property type="entry name" value="TONB_CTD"/>
    <property type="match status" value="1"/>
</dbReference>
<keyword evidence="2" id="KW-0812">Transmembrane</keyword>
<dbReference type="InterPro" id="IPR037682">
    <property type="entry name" value="TonB_C"/>
</dbReference>
<name>A0ABT8DWX3_9BURK</name>
<proteinExistence type="predicted"/>
<feature type="signal peptide" evidence="6">
    <location>
        <begin position="1"/>
        <end position="32"/>
    </location>
</feature>
<accession>A0ABT8DWX3</accession>
<evidence type="ECO:0000313" key="8">
    <source>
        <dbReference type="EMBL" id="MDN3922623.1"/>
    </source>
</evidence>
<feature type="domain" description="TonB C-terminal" evidence="7">
    <location>
        <begin position="147"/>
        <end position="231"/>
    </location>
</feature>
<evidence type="ECO:0000313" key="9">
    <source>
        <dbReference type="Proteomes" id="UP001228044"/>
    </source>
</evidence>
<keyword evidence="9" id="KW-1185">Reference proteome</keyword>
<keyword evidence="6" id="KW-0732">Signal</keyword>